<keyword evidence="6" id="KW-0503">Monooxygenase</keyword>
<keyword evidence="8" id="KW-1185">Reference proteome</keyword>
<dbReference type="VEuPathDB" id="FungiDB:SDRG_00229"/>
<proteinExistence type="inferred from homology"/>
<sequence>MAATTKLMQRLGLQLPVIQAPMYNVSTPALVAAVHRHGALGSYGAGYKAPDALRAALADITALVPDKNFNVNVFVDAAPSTPESKTGWDAYESLLQPVRAELGLDTTPRPFPQAAIPSVLEDQMQVILDVQPRVVSFCFGVLDPALVRACQKFAIVLGTATTVEEAIALEAAGVDAIIAQGSEAGGHRSSFLGDSTGSMLGSMALIPQICDAVKVPVIAAGGISDRRHMLAAFALGADMVQVGTAFLTTPESGLPPQRKEAITAATSSTASVVTRGLTGRPARMLRNELVDRLVPHEVDAASSALQRQRMADIFGTHDPRYSALLAGQGHAYCRLNDTVATVLARFA</sequence>
<evidence type="ECO:0000256" key="1">
    <source>
        <dbReference type="ARBA" id="ARBA00001917"/>
    </source>
</evidence>
<dbReference type="GO" id="GO:0018580">
    <property type="term" value="F:nitronate monooxygenase activity"/>
    <property type="evidence" value="ECO:0007669"/>
    <property type="project" value="InterPro"/>
</dbReference>
<organism evidence="7 8">
    <name type="scientific">Saprolegnia diclina (strain VS20)</name>
    <dbReference type="NCBI Taxonomy" id="1156394"/>
    <lineage>
        <taxon>Eukaryota</taxon>
        <taxon>Sar</taxon>
        <taxon>Stramenopiles</taxon>
        <taxon>Oomycota</taxon>
        <taxon>Saprolegniomycetes</taxon>
        <taxon>Saprolegniales</taxon>
        <taxon>Saprolegniaceae</taxon>
        <taxon>Saprolegnia</taxon>
    </lineage>
</organism>
<gene>
    <name evidence="7" type="ORF">SDRG_00229</name>
</gene>
<dbReference type="SUPFAM" id="SSF51412">
    <property type="entry name" value="Inosine monophosphate dehydrogenase (IMPDH)"/>
    <property type="match status" value="1"/>
</dbReference>
<dbReference type="OrthoDB" id="10265891at2759"/>
<dbReference type="EMBL" id="JH767132">
    <property type="protein sequence ID" value="EQC42496.1"/>
    <property type="molecule type" value="Genomic_DNA"/>
</dbReference>
<dbReference type="Proteomes" id="UP000030762">
    <property type="component" value="Unassembled WGS sequence"/>
</dbReference>
<dbReference type="CDD" id="cd04730">
    <property type="entry name" value="NPD_like"/>
    <property type="match status" value="1"/>
</dbReference>
<protein>
    <submittedName>
        <fullName evidence="7">Uncharacterized protein</fullName>
    </submittedName>
</protein>
<evidence type="ECO:0000256" key="4">
    <source>
        <dbReference type="ARBA" id="ARBA00022643"/>
    </source>
</evidence>
<keyword evidence="5" id="KW-0560">Oxidoreductase</keyword>
<comment type="cofactor">
    <cofactor evidence="1">
        <name>FMN</name>
        <dbReference type="ChEBI" id="CHEBI:58210"/>
    </cofactor>
</comment>
<evidence type="ECO:0000256" key="2">
    <source>
        <dbReference type="ARBA" id="ARBA00009881"/>
    </source>
</evidence>
<keyword evidence="4" id="KW-0288">FMN</keyword>
<comment type="similarity">
    <text evidence="2">Belongs to the nitronate monooxygenase family. NMO class I subfamily.</text>
</comment>
<evidence type="ECO:0000256" key="3">
    <source>
        <dbReference type="ARBA" id="ARBA00022630"/>
    </source>
</evidence>
<dbReference type="PANTHER" id="PTHR42747">
    <property type="entry name" value="NITRONATE MONOOXYGENASE-RELATED"/>
    <property type="match status" value="1"/>
</dbReference>
<dbReference type="InParanoid" id="T0R6G7"/>
<dbReference type="InterPro" id="IPR004136">
    <property type="entry name" value="NMO"/>
</dbReference>
<evidence type="ECO:0000256" key="6">
    <source>
        <dbReference type="ARBA" id="ARBA00023033"/>
    </source>
</evidence>
<dbReference type="eggNOG" id="ENOG502QSZT">
    <property type="taxonomic scope" value="Eukaryota"/>
</dbReference>
<dbReference type="OMA" id="AYPEVHH"/>
<name>T0R6G7_SAPDV</name>
<accession>T0R6G7</accession>
<dbReference type="STRING" id="1156394.T0R6G7"/>
<dbReference type="Pfam" id="PF03060">
    <property type="entry name" value="NMO"/>
    <property type="match status" value="1"/>
</dbReference>
<reference evidence="7 8" key="1">
    <citation type="submission" date="2012-04" db="EMBL/GenBank/DDBJ databases">
        <title>The Genome Sequence of Saprolegnia declina VS20.</title>
        <authorList>
            <consortium name="The Broad Institute Genome Sequencing Platform"/>
            <person name="Russ C."/>
            <person name="Nusbaum C."/>
            <person name="Tyler B."/>
            <person name="van West P."/>
            <person name="Dieguez-Uribeondo J."/>
            <person name="de Bruijn I."/>
            <person name="Tripathy S."/>
            <person name="Jiang R."/>
            <person name="Young S.K."/>
            <person name="Zeng Q."/>
            <person name="Gargeya S."/>
            <person name="Fitzgerald M."/>
            <person name="Haas B."/>
            <person name="Abouelleil A."/>
            <person name="Alvarado L."/>
            <person name="Arachchi H.M."/>
            <person name="Berlin A."/>
            <person name="Chapman S.B."/>
            <person name="Goldberg J."/>
            <person name="Griggs A."/>
            <person name="Gujja S."/>
            <person name="Hansen M."/>
            <person name="Howarth C."/>
            <person name="Imamovic A."/>
            <person name="Larimer J."/>
            <person name="McCowen C."/>
            <person name="Montmayeur A."/>
            <person name="Murphy C."/>
            <person name="Neiman D."/>
            <person name="Pearson M."/>
            <person name="Priest M."/>
            <person name="Roberts A."/>
            <person name="Saif S."/>
            <person name="Shea T."/>
            <person name="Sisk P."/>
            <person name="Sykes S."/>
            <person name="Wortman J."/>
            <person name="Nusbaum C."/>
            <person name="Birren B."/>
        </authorList>
    </citation>
    <scope>NUCLEOTIDE SEQUENCE [LARGE SCALE GENOMIC DNA]</scope>
    <source>
        <strain evidence="7 8">VS20</strain>
    </source>
</reference>
<dbReference type="AlphaFoldDB" id="T0R6G7"/>
<dbReference type="PANTHER" id="PTHR42747:SF3">
    <property type="entry name" value="NITRONATE MONOOXYGENASE-RELATED"/>
    <property type="match status" value="1"/>
</dbReference>
<evidence type="ECO:0000256" key="5">
    <source>
        <dbReference type="ARBA" id="ARBA00023002"/>
    </source>
</evidence>
<dbReference type="InterPro" id="IPR013785">
    <property type="entry name" value="Aldolase_TIM"/>
</dbReference>
<evidence type="ECO:0000313" key="7">
    <source>
        <dbReference type="EMBL" id="EQC42496.1"/>
    </source>
</evidence>
<dbReference type="RefSeq" id="XP_008603919.1">
    <property type="nucleotide sequence ID" value="XM_008605697.1"/>
</dbReference>
<keyword evidence="3" id="KW-0285">Flavoprotein</keyword>
<dbReference type="GeneID" id="19940956"/>
<dbReference type="Gene3D" id="3.20.20.70">
    <property type="entry name" value="Aldolase class I"/>
    <property type="match status" value="1"/>
</dbReference>
<evidence type="ECO:0000313" key="8">
    <source>
        <dbReference type="Proteomes" id="UP000030762"/>
    </source>
</evidence>